<dbReference type="EMBL" id="CP039355">
    <property type="protein sequence ID" value="QCE14622.1"/>
    <property type="molecule type" value="Genomic_DNA"/>
</dbReference>
<accession>A0A4D6NNN0</accession>
<proteinExistence type="predicted"/>
<evidence type="ECO:0000313" key="2">
    <source>
        <dbReference type="Proteomes" id="UP000501690"/>
    </source>
</evidence>
<organism evidence="1 2">
    <name type="scientific">Vigna unguiculata</name>
    <name type="common">Cowpea</name>
    <dbReference type="NCBI Taxonomy" id="3917"/>
    <lineage>
        <taxon>Eukaryota</taxon>
        <taxon>Viridiplantae</taxon>
        <taxon>Streptophyta</taxon>
        <taxon>Embryophyta</taxon>
        <taxon>Tracheophyta</taxon>
        <taxon>Spermatophyta</taxon>
        <taxon>Magnoliopsida</taxon>
        <taxon>eudicotyledons</taxon>
        <taxon>Gunneridae</taxon>
        <taxon>Pentapetalae</taxon>
        <taxon>rosids</taxon>
        <taxon>fabids</taxon>
        <taxon>Fabales</taxon>
        <taxon>Fabaceae</taxon>
        <taxon>Papilionoideae</taxon>
        <taxon>50 kb inversion clade</taxon>
        <taxon>NPAAA clade</taxon>
        <taxon>indigoferoid/millettioid clade</taxon>
        <taxon>Phaseoleae</taxon>
        <taxon>Vigna</taxon>
    </lineage>
</organism>
<dbReference type="Proteomes" id="UP000501690">
    <property type="component" value="Linkage Group LG11"/>
</dbReference>
<keyword evidence="2" id="KW-1185">Reference proteome</keyword>
<evidence type="ECO:0000313" key="1">
    <source>
        <dbReference type="EMBL" id="QCE14622.1"/>
    </source>
</evidence>
<protein>
    <submittedName>
        <fullName evidence="1">Uncharacterized protein</fullName>
    </submittedName>
</protein>
<name>A0A4D6NNN0_VIGUN</name>
<dbReference type="AlphaFoldDB" id="A0A4D6NNN0"/>
<reference evidence="1 2" key="1">
    <citation type="submission" date="2019-04" db="EMBL/GenBank/DDBJ databases">
        <title>An improved genome assembly and genetic linkage map for asparagus bean, Vigna unguiculata ssp. sesquipedialis.</title>
        <authorList>
            <person name="Xia Q."/>
            <person name="Zhang R."/>
            <person name="Dong Y."/>
        </authorList>
    </citation>
    <scope>NUCLEOTIDE SEQUENCE [LARGE SCALE GENOMIC DNA]</scope>
    <source>
        <tissue evidence="1">Leaf</tissue>
    </source>
</reference>
<sequence length="178" mass="19368">MTVAMLPGGLRRQWLNMKVEDGCCCVKEVAETLLLLCVVGARGSEWRRHGGSAPTKVLHWWFMRSPFTAYSCRLLVVLRRHGERCSIGVHGGCFVSLHLVIAGFAFSGRDEAARGPDSDDGGSRWREVLRLCCRFAQLEDDGGAAAAVAGAWREDGALQFVVQICDGHGGARHCATPI</sequence>
<gene>
    <name evidence="1" type="ORF">DEO72_LG11g1625</name>
</gene>